<proteinExistence type="predicted"/>
<feature type="transmembrane region" description="Helical" evidence="1">
    <location>
        <begin position="88"/>
        <end position="107"/>
    </location>
</feature>
<accession>A0A0G1PMJ7</accession>
<keyword evidence="1" id="KW-0472">Membrane</keyword>
<reference evidence="2 3" key="1">
    <citation type="journal article" date="2015" name="Nature">
        <title>rRNA introns, odd ribosomes, and small enigmatic genomes across a large radiation of phyla.</title>
        <authorList>
            <person name="Brown C.T."/>
            <person name="Hug L.A."/>
            <person name="Thomas B.C."/>
            <person name="Sharon I."/>
            <person name="Castelle C.J."/>
            <person name="Singh A."/>
            <person name="Wilkins M.J."/>
            <person name="Williams K.H."/>
            <person name="Banfield J.F."/>
        </authorList>
    </citation>
    <scope>NUCLEOTIDE SEQUENCE [LARGE SCALE GENOMIC DNA]</scope>
</reference>
<feature type="transmembrane region" description="Helical" evidence="1">
    <location>
        <begin position="63"/>
        <end position="81"/>
    </location>
</feature>
<name>A0A0G1PMJ7_9BACT</name>
<gene>
    <name evidence="2" type="ORF">UX47_C0001G0200</name>
</gene>
<evidence type="ECO:0000313" key="3">
    <source>
        <dbReference type="Proteomes" id="UP000034794"/>
    </source>
</evidence>
<protein>
    <submittedName>
        <fullName evidence="2">Uncharacterized protein</fullName>
    </submittedName>
</protein>
<dbReference type="AlphaFoldDB" id="A0A0G1PMJ7"/>
<keyword evidence="1" id="KW-0812">Transmembrane</keyword>
<sequence length="116" mass="12132">MTPKIKVYLRFEALKALLEFEIAASLPLLAMMTSGDADAVDMPRMEEREESGGVRLPRPTKVGFAMTGGVGVSVLVGVDVLRGVGVGVLMAVGVGVLVGFKVTVGSWTELVVGVEV</sequence>
<keyword evidence="1" id="KW-1133">Transmembrane helix</keyword>
<dbReference type="EMBL" id="LCMI01000001">
    <property type="protein sequence ID" value="KKU33917.1"/>
    <property type="molecule type" value="Genomic_DNA"/>
</dbReference>
<organism evidence="2 3">
    <name type="scientific">Candidatus Collierbacteria bacterium GW2011_GWA2_46_26</name>
    <dbReference type="NCBI Taxonomy" id="1618381"/>
    <lineage>
        <taxon>Bacteria</taxon>
        <taxon>Candidatus Collieribacteriota</taxon>
    </lineage>
</organism>
<evidence type="ECO:0000313" key="2">
    <source>
        <dbReference type="EMBL" id="KKU33917.1"/>
    </source>
</evidence>
<comment type="caution">
    <text evidence="2">The sequence shown here is derived from an EMBL/GenBank/DDBJ whole genome shotgun (WGS) entry which is preliminary data.</text>
</comment>
<dbReference type="Proteomes" id="UP000034794">
    <property type="component" value="Unassembled WGS sequence"/>
</dbReference>
<evidence type="ECO:0000256" key="1">
    <source>
        <dbReference type="SAM" id="Phobius"/>
    </source>
</evidence>